<keyword evidence="3" id="KW-1185">Reference proteome</keyword>
<evidence type="ECO:0000313" key="2">
    <source>
        <dbReference type="EMBL" id="SHK68717.1"/>
    </source>
</evidence>
<reference evidence="2 3" key="1">
    <citation type="submission" date="2016-11" db="EMBL/GenBank/DDBJ databases">
        <authorList>
            <person name="Jaros S."/>
            <person name="Januszkiewicz K."/>
            <person name="Wedrychowicz H."/>
        </authorList>
    </citation>
    <scope>NUCLEOTIDE SEQUENCE [LARGE SCALE GENOMIC DNA]</scope>
    <source>
        <strain evidence="2 3">DSM 43832</strain>
    </source>
</reference>
<dbReference type="OrthoDB" id="3574827at2"/>
<organism evidence="2 3">
    <name type="scientific">Pseudonocardia thermophila</name>
    <dbReference type="NCBI Taxonomy" id="1848"/>
    <lineage>
        <taxon>Bacteria</taxon>
        <taxon>Bacillati</taxon>
        <taxon>Actinomycetota</taxon>
        <taxon>Actinomycetes</taxon>
        <taxon>Pseudonocardiales</taxon>
        <taxon>Pseudonocardiaceae</taxon>
        <taxon>Pseudonocardia</taxon>
    </lineage>
</organism>
<feature type="transmembrane region" description="Helical" evidence="1">
    <location>
        <begin position="194"/>
        <end position="214"/>
    </location>
</feature>
<feature type="transmembrane region" description="Helical" evidence="1">
    <location>
        <begin position="63"/>
        <end position="84"/>
    </location>
</feature>
<protein>
    <recommendedName>
        <fullName evidence="4">DUF4386 family protein</fullName>
    </recommendedName>
</protein>
<sequence>MHPVPTRPAVPVDASARGWAWAGVIAGLLGPAVLLGTAGIYAQEAWDSGDNTALAGSIADHTAVVWAHQAAGFALAALLIVFGLGLRRRLAPAGGLVADVAAAGVLLTAVAVFLGAGLDTELWWAVQPGSTSDPDTVGALLAGYSTIGWLWGGLAVSAAAVAYSGFARGTVGRAVAWASALLAVVVVATQVFPVQYISIVPGGLWLAVIAIWALRRGARSAD</sequence>
<keyword evidence="1" id="KW-1133">Transmembrane helix</keyword>
<evidence type="ECO:0000256" key="1">
    <source>
        <dbReference type="SAM" id="Phobius"/>
    </source>
</evidence>
<dbReference type="STRING" id="1848.SAMN05443637_11080"/>
<keyword evidence="1" id="KW-0472">Membrane</keyword>
<feature type="transmembrane region" description="Helical" evidence="1">
    <location>
        <begin position="138"/>
        <end position="163"/>
    </location>
</feature>
<proteinExistence type="predicted"/>
<dbReference type="Proteomes" id="UP000184363">
    <property type="component" value="Unassembled WGS sequence"/>
</dbReference>
<evidence type="ECO:0000313" key="3">
    <source>
        <dbReference type="Proteomes" id="UP000184363"/>
    </source>
</evidence>
<accession>A0A1M6UHR1</accession>
<feature type="transmembrane region" description="Helical" evidence="1">
    <location>
        <begin position="170"/>
        <end position="188"/>
    </location>
</feature>
<gene>
    <name evidence="2" type="ORF">SAMN05443637_11080</name>
</gene>
<dbReference type="EMBL" id="FRAP01000010">
    <property type="protein sequence ID" value="SHK68717.1"/>
    <property type="molecule type" value="Genomic_DNA"/>
</dbReference>
<feature type="transmembrane region" description="Helical" evidence="1">
    <location>
        <begin position="96"/>
        <end position="118"/>
    </location>
</feature>
<keyword evidence="1" id="KW-0812">Transmembrane</keyword>
<name>A0A1M6UHR1_PSETH</name>
<feature type="transmembrane region" description="Helical" evidence="1">
    <location>
        <begin position="20"/>
        <end position="43"/>
    </location>
</feature>
<dbReference type="AlphaFoldDB" id="A0A1M6UHR1"/>
<dbReference type="RefSeq" id="WP_143172157.1">
    <property type="nucleotide sequence ID" value="NZ_CALGVN010000001.1"/>
</dbReference>
<evidence type="ECO:0008006" key="4">
    <source>
        <dbReference type="Google" id="ProtNLM"/>
    </source>
</evidence>